<dbReference type="VEuPathDB" id="FungiDB:An14g05220"/>
<reference evidence="2" key="2">
    <citation type="submission" date="2025-08" db="UniProtKB">
        <authorList>
            <consortium name="RefSeq"/>
        </authorList>
    </citation>
    <scope>IDENTIFICATION</scope>
</reference>
<feature type="region of interest" description="Disordered" evidence="1">
    <location>
        <begin position="118"/>
        <end position="143"/>
    </location>
</feature>
<dbReference type="KEGG" id="ang:An14g05220"/>
<dbReference type="GeneID" id="84593019"/>
<dbReference type="RefSeq" id="XP_059602345.1">
    <property type="nucleotide sequence ID" value="XM_059744280.1"/>
</dbReference>
<feature type="region of interest" description="Disordered" evidence="1">
    <location>
        <begin position="184"/>
        <end position="203"/>
    </location>
</feature>
<gene>
    <name evidence="2" type="ORF">An14g05220</name>
</gene>
<reference evidence="2" key="1">
    <citation type="submission" date="2025-02" db="EMBL/GenBank/DDBJ databases">
        <authorList>
            <consortium name="NCBI Genome Project"/>
        </authorList>
    </citation>
    <scope>NUCLEOTIDE SEQUENCE</scope>
</reference>
<organism evidence="2">
    <name type="scientific">Aspergillus niger</name>
    <dbReference type="NCBI Taxonomy" id="5061"/>
    <lineage>
        <taxon>Eukaryota</taxon>
        <taxon>Fungi</taxon>
        <taxon>Dikarya</taxon>
        <taxon>Ascomycota</taxon>
        <taxon>Pezizomycotina</taxon>
        <taxon>Eurotiomycetes</taxon>
        <taxon>Eurotiomycetidae</taxon>
        <taxon>Eurotiales</taxon>
        <taxon>Aspergillaceae</taxon>
        <taxon>Aspergillus</taxon>
        <taxon>Aspergillus subgen. Circumdati</taxon>
    </lineage>
</organism>
<proteinExistence type="predicted"/>
<dbReference type="AlphaFoldDB" id="A0AAJ8DZZ7"/>
<sequence>MRTNNGGSGESPLFGSFDSPCRHSTVDWQVVEGKDTSREGTVQNAAHGGVAPRHHHVSWEACLALKSCGWVENAGGYPGSWDDDGQGGSAPISWMDRLDRKCSTQSRGQSGMLGLHTRMRQGGEQANVSKSRKSKSISKSTGVPQNGNPEYFWKCAAEAEWNAHDQLKGTQYFLLDFHPKRTTAATGAGGSCPAHESYRIGKRRSPSQKGKLLLIIYSVPKRTIAGAVETIQSSTAVRSFIGGGQVQRKPSLTTEVWAHRQQQQQQQPQDEAIQDGQINSVLVMACDGWCPSLGRSGHGIGVLVMILNSYFVWDDQCQFDAFHTASCSLARLTSSRGTYAKKSRIGSFVQIHPNEPSSTKYTV</sequence>
<evidence type="ECO:0000313" key="2">
    <source>
        <dbReference type="RefSeq" id="XP_059602345.1"/>
    </source>
</evidence>
<accession>A0AAJ8DZZ7</accession>
<name>A0AAJ8DZZ7_ASPNG</name>
<feature type="region of interest" description="Disordered" evidence="1">
    <location>
        <begin position="1"/>
        <end position="20"/>
    </location>
</feature>
<protein>
    <submittedName>
        <fullName evidence="2">Uncharacterized protein</fullName>
    </submittedName>
</protein>
<evidence type="ECO:0000256" key="1">
    <source>
        <dbReference type="SAM" id="MobiDB-lite"/>
    </source>
</evidence>